<dbReference type="PANTHER" id="PTHR33067">
    <property type="entry name" value="RNA-DIRECTED DNA POLYMERASE-RELATED"/>
    <property type="match status" value="1"/>
</dbReference>
<feature type="compositionally biased region" description="Basic and acidic residues" evidence="1">
    <location>
        <begin position="1"/>
        <end position="21"/>
    </location>
</feature>
<dbReference type="KEGG" id="nta:107819102"/>
<dbReference type="RefSeq" id="XP_016500669.1">
    <property type="nucleotide sequence ID" value="XM_016645183.1"/>
</dbReference>
<feature type="region of interest" description="Disordered" evidence="1">
    <location>
        <begin position="1"/>
        <end position="32"/>
    </location>
</feature>
<dbReference type="AlphaFoldDB" id="A0A1S4CI31"/>
<evidence type="ECO:0000256" key="1">
    <source>
        <dbReference type="SAM" id="MobiDB-lite"/>
    </source>
</evidence>
<proteinExistence type="predicted"/>
<dbReference type="OrthoDB" id="1223333at2759"/>
<dbReference type="PANTHER" id="PTHR33067:SF9">
    <property type="entry name" value="RNA-DIRECTED DNA POLYMERASE"/>
    <property type="match status" value="1"/>
</dbReference>
<accession>A0A1S4CI31</accession>
<name>A0A1S4CI31_TOBAC</name>
<dbReference type="Gene3D" id="2.40.70.10">
    <property type="entry name" value="Acid Proteases"/>
    <property type="match status" value="1"/>
</dbReference>
<protein>
    <recommendedName>
        <fullName evidence="3">Reverse transcriptase domain-containing protein</fullName>
    </recommendedName>
</protein>
<reference evidence="2" key="1">
    <citation type="submission" date="2025-08" db="UniProtKB">
        <authorList>
            <consortium name="RefSeq"/>
        </authorList>
    </citation>
    <scope>IDENTIFICATION</scope>
</reference>
<evidence type="ECO:0008006" key="3">
    <source>
        <dbReference type="Google" id="ProtNLM"/>
    </source>
</evidence>
<dbReference type="PaxDb" id="4097-A0A1S4CI31"/>
<organism evidence="2">
    <name type="scientific">Nicotiana tabacum</name>
    <name type="common">Common tobacco</name>
    <dbReference type="NCBI Taxonomy" id="4097"/>
    <lineage>
        <taxon>Eukaryota</taxon>
        <taxon>Viridiplantae</taxon>
        <taxon>Streptophyta</taxon>
        <taxon>Embryophyta</taxon>
        <taxon>Tracheophyta</taxon>
        <taxon>Spermatophyta</taxon>
        <taxon>Magnoliopsida</taxon>
        <taxon>eudicotyledons</taxon>
        <taxon>Gunneridae</taxon>
        <taxon>Pentapetalae</taxon>
        <taxon>asterids</taxon>
        <taxon>lamiids</taxon>
        <taxon>Solanales</taxon>
        <taxon>Solanaceae</taxon>
        <taxon>Nicotianoideae</taxon>
        <taxon>Nicotianeae</taxon>
        <taxon>Nicotiana</taxon>
    </lineage>
</organism>
<evidence type="ECO:0000313" key="2">
    <source>
        <dbReference type="RefSeq" id="XP_016500669.1"/>
    </source>
</evidence>
<sequence length="146" mass="16431">MAKETEQVQEKVPEKVCEHDSTQVTGRKRPPAPFPQRLAKYFKNEQYKKFMAMLKQIQVNIPLIDAFVMVTRPIAGKLSNPGSLTIPCTIDNYAFTKALCDLGVGKFVFPADFVILDCQVDGEIPIILGRPFLATWRGVIDCEIRS</sequence>
<gene>
    <name evidence="2" type="primary">LOC107819102</name>
</gene>
<dbReference type="InterPro" id="IPR021109">
    <property type="entry name" value="Peptidase_aspartic_dom_sf"/>
</dbReference>